<dbReference type="InterPro" id="IPR003779">
    <property type="entry name" value="CMD-like"/>
</dbReference>
<dbReference type="EMBL" id="APVH01000050">
    <property type="protein sequence ID" value="EPX76400.1"/>
    <property type="molecule type" value="Genomic_DNA"/>
</dbReference>
<sequence>MTDTSTDRRAAAMALLERLETGASERVDANLTDFDEDATEVILGFAFSDVVSRPGIDLKTREMLTVAMLASMGTASGQLDFHMRAALNTGVSRQEIVEIVYQVAVYAGVPAAMNAMSSAKKAFAERDG</sequence>
<evidence type="ECO:0000313" key="2">
    <source>
        <dbReference type="EMBL" id="EPX76400.1"/>
    </source>
</evidence>
<dbReference type="Proteomes" id="UP000015347">
    <property type="component" value="Unassembled WGS sequence"/>
</dbReference>
<dbReference type="SUPFAM" id="SSF69118">
    <property type="entry name" value="AhpD-like"/>
    <property type="match status" value="1"/>
</dbReference>
<gene>
    <name evidence="2" type="ORF">Salmuc_02902</name>
</gene>
<dbReference type="STRING" id="1123237.Salmuc_02902"/>
<reference evidence="3" key="1">
    <citation type="journal article" date="2014" name="Stand. Genomic Sci.">
        <title>Genome sequence of the exopolysaccharide-producing Salipiger mucosus type strain (DSM 16094(T)), a moderately halophilic member of the Roseobacter clade.</title>
        <authorList>
            <person name="Riedel T."/>
            <person name="Spring S."/>
            <person name="Fiebig A."/>
            <person name="Petersen J."/>
            <person name="Kyrpides N.C."/>
            <person name="Goker M."/>
            <person name="Klenk H.P."/>
        </authorList>
    </citation>
    <scope>NUCLEOTIDE SEQUENCE [LARGE SCALE GENOMIC DNA]</scope>
    <source>
        <strain evidence="3">DSM 16094</strain>
    </source>
</reference>
<feature type="domain" description="Carboxymuconolactone decarboxylase-like" evidence="1">
    <location>
        <begin position="38"/>
        <end position="120"/>
    </location>
</feature>
<proteinExistence type="predicted"/>
<dbReference type="Pfam" id="PF02627">
    <property type="entry name" value="CMD"/>
    <property type="match status" value="1"/>
</dbReference>
<dbReference type="InterPro" id="IPR052512">
    <property type="entry name" value="4CMD/NDH-1_regulator"/>
</dbReference>
<keyword evidence="3" id="KW-1185">Reference proteome</keyword>
<name>S9RE44_9RHOB</name>
<dbReference type="GO" id="GO:0051920">
    <property type="term" value="F:peroxiredoxin activity"/>
    <property type="evidence" value="ECO:0007669"/>
    <property type="project" value="InterPro"/>
</dbReference>
<dbReference type="eggNOG" id="COG0599">
    <property type="taxonomic scope" value="Bacteria"/>
</dbReference>
<comment type="caution">
    <text evidence="2">The sequence shown here is derived from an EMBL/GenBank/DDBJ whole genome shotgun (WGS) entry which is preliminary data.</text>
</comment>
<evidence type="ECO:0000259" key="1">
    <source>
        <dbReference type="Pfam" id="PF02627"/>
    </source>
</evidence>
<evidence type="ECO:0000313" key="3">
    <source>
        <dbReference type="Proteomes" id="UP000015347"/>
    </source>
</evidence>
<accession>S9RE44</accession>
<dbReference type="InterPro" id="IPR029032">
    <property type="entry name" value="AhpD-like"/>
</dbReference>
<dbReference type="Gene3D" id="1.20.1290.10">
    <property type="entry name" value="AhpD-like"/>
    <property type="match status" value="1"/>
</dbReference>
<dbReference type="AlphaFoldDB" id="S9RE44"/>
<dbReference type="OrthoDB" id="9801400at2"/>
<dbReference type="PANTHER" id="PTHR33570">
    <property type="entry name" value="4-CARBOXYMUCONOLACTONE DECARBOXYLASE FAMILY PROTEIN"/>
    <property type="match status" value="1"/>
</dbReference>
<dbReference type="RefSeq" id="WP_021120871.1">
    <property type="nucleotide sequence ID" value="NZ_KE557283.1"/>
</dbReference>
<dbReference type="GO" id="GO:0047575">
    <property type="term" value="F:4-carboxymuconolactone decarboxylase activity"/>
    <property type="evidence" value="ECO:0007669"/>
    <property type="project" value="UniProtKB-EC"/>
</dbReference>
<dbReference type="PANTHER" id="PTHR33570:SF2">
    <property type="entry name" value="CARBOXYMUCONOLACTONE DECARBOXYLASE-LIKE DOMAIN-CONTAINING PROTEIN"/>
    <property type="match status" value="1"/>
</dbReference>
<keyword evidence="2" id="KW-0456">Lyase</keyword>
<dbReference type="HOGENOM" id="CLU_070025_2_1_5"/>
<dbReference type="EC" id="4.1.1.44" evidence="2"/>
<protein>
    <submittedName>
        <fullName evidence="2">4-carboxymuconolactone decarboxylase</fullName>
        <ecNumber evidence="2">4.1.1.44</ecNumber>
    </submittedName>
</protein>
<organism evidence="2 3">
    <name type="scientific">Salipiger mucosus DSM 16094</name>
    <dbReference type="NCBI Taxonomy" id="1123237"/>
    <lineage>
        <taxon>Bacteria</taxon>
        <taxon>Pseudomonadati</taxon>
        <taxon>Pseudomonadota</taxon>
        <taxon>Alphaproteobacteria</taxon>
        <taxon>Rhodobacterales</taxon>
        <taxon>Roseobacteraceae</taxon>
        <taxon>Salipiger</taxon>
    </lineage>
</organism>